<evidence type="ECO:0000256" key="3">
    <source>
        <dbReference type="ARBA" id="ARBA00022806"/>
    </source>
</evidence>
<dbReference type="InterPro" id="IPR014016">
    <property type="entry name" value="UvrD-like_ATP-bd"/>
</dbReference>
<evidence type="ECO:0000313" key="6">
    <source>
        <dbReference type="EMBL" id="SMO84706.1"/>
    </source>
</evidence>
<keyword evidence="7" id="KW-1185">Reference proteome</keyword>
<evidence type="ECO:0000256" key="1">
    <source>
        <dbReference type="ARBA" id="ARBA00022741"/>
    </source>
</evidence>
<reference evidence="6 7" key="1">
    <citation type="submission" date="2017-05" db="EMBL/GenBank/DDBJ databases">
        <authorList>
            <person name="Varghese N."/>
            <person name="Submissions S."/>
        </authorList>
    </citation>
    <scope>NUCLEOTIDE SEQUENCE [LARGE SCALE GENOMIC DNA]</scope>
    <source>
        <strain evidence="6 7">DSM 28009</strain>
    </source>
</reference>
<keyword evidence="4" id="KW-0067">ATP-binding</keyword>
<keyword evidence="2" id="KW-0378">Hydrolase</keyword>
<evidence type="ECO:0000256" key="2">
    <source>
        <dbReference type="ARBA" id="ARBA00022801"/>
    </source>
</evidence>
<evidence type="ECO:0000313" key="7">
    <source>
        <dbReference type="Proteomes" id="UP000319555"/>
    </source>
</evidence>
<dbReference type="Gene3D" id="3.40.50.300">
    <property type="entry name" value="P-loop containing nucleotide triphosphate hydrolases"/>
    <property type="match status" value="1"/>
</dbReference>
<proteinExistence type="predicted"/>
<gene>
    <name evidence="6" type="ORF">SAMN06265380_1128</name>
</gene>
<dbReference type="GO" id="GO:0004386">
    <property type="term" value="F:helicase activity"/>
    <property type="evidence" value="ECO:0007669"/>
    <property type="project" value="UniProtKB-KW"/>
</dbReference>
<keyword evidence="1" id="KW-0547">Nucleotide-binding</keyword>
<evidence type="ECO:0000259" key="5">
    <source>
        <dbReference type="Pfam" id="PF00580"/>
    </source>
</evidence>
<name>A0A521ELA9_9RHOB</name>
<evidence type="ECO:0000256" key="4">
    <source>
        <dbReference type="ARBA" id="ARBA00022840"/>
    </source>
</evidence>
<dbReference type="GO" id="GO:0005524">
    <property type="term" value="F:ATP binding"/>
    <property type="evidence" value="ECO:0007669"/>
    <property type="project" value="UniProtKB-KW"/>
</dbReference>
<keyword evidence="3 6" id="KW-0347">Helicase</keyword>
<sequence>MACKRSPWRTSRRPTRTAGFPVIFVDEGQDTDPAFVDALREVAQAVSLGFCLGFFGDPEQKIYMQGAGQIPPEEGWEMSDVSANLTLTYYNIIECCVCFDGRYEPIVLKNSSI</sequence>
<dbReference type="EMBL" id="FXTE01000012">
    <property type="protein sequence ID" value="SMO84706.1"/>
    <property type="molecule type" value="Genomic_DNA"/>
</dbReference>
<dbReference type="Pfam" id="PF00580">
    <property type="entry name" value="UvrD-helicase"/>
    <property type="match status" value="1"/>
</dbReference>
<dbReference type="InterPro" id="IPR027417">
    <property type="entry name" value="P-loop_NTPase"/>
</dbReference>
<dbReference type="GO" id="GO:0016787">
    <property type="term" value="F:hydrolase activity"/>
    <property type="evidence" value="ECO:0007669"/>
    <property type="project" value="UniProtKB-KW"/>
</dbReference>
<dbReference type="AlphaFoldDB" id="A0A521ELA9"/>
<dbReference type="Proteomes" id="UP000319555">
    <property type="component" value="Unassembled WGS sequence"/>
</dbReference>
<protein>
    <submittedName>
        <fullName evidence="6">UvrD/REP helicase N-terminal domain-containing protein</fullName>
    </submittedName>
</protein>
<dbReference type="SUPFAM" id="SSF52540">
    <property type="entry name" value="P-loop containing nucleoside triphosphate hydrolases"/>
    <property type="match status" value="1"/>
</dbReference>
<organism evidence="6 7">
    <name type="scientific">Ruegeria faecimaris</name>
    <dbReference type="NCBI Taxonomy" id="686389"/>
    <lineage>
        <taxon>Bacteria</taxon>
        <taxon>Pseudomonadati</taxon>
        <taxon>Pseudomonadota</taxon>
        <taxon>Alphaproteobacteria</taxon>
        <taxon>Rhodobacterales</taxon>
        <taxon>Roseobacteraceae</taxon>
        <taxon>Ruegeria</taxon>
    </lineage>
</organism>
<accession>A0A521ELA9</accession>
<dbReference type="RefSeq" id="WP_271952627.1">
    <property type="nucleotide sequence ID" value="NZ_CANLVA010000019.1"/>
</dbReference>
<feature type="domain" description="UvrD-like helicase ATP-binding" evidence="5">
    <location>
        <begin position="18"/>
        <end position="63"/>
    </location>
</feature>